<reference evidence="9 10" key="1">
    <citation type="submission" date="2019-02" db="EMBL/GenBank/DDBJ databases">
        <authorList>
            <person name="Manzano-Marin A."/>
            <person name="Manzano-Marin A."/>
        </authorList>
    </citation>
    <scope>NUCLEOTIDE SEQUENCE [LARGE SCALE GENOMIC DNA]</scope>
    <source>
        <strain evidence="9 10">ErCipseudotaxifoliae</strain>
    </source>
</reference>
<evidence type="ECO:0000256" key="1">
    <source>
        <dbReference type="ARBA" id="ARBA00001974"/>
    </source>
</evidence>
<name>A0A451DLT9_9GAMM</name>
<dbReference type="PANTHER" id="PTHR43876:SF7">
    <property type="entry name" value="UBIQUINONE BIOSYNTHESIS MONOOXYGENASE COQ6, MITOCHONDRIAL"/>
    <property type="match status" value="1"/>
</dbReference>
<dbReference type="NCBIfam" id="TIGR01988">
    <property type="entry name" value="Ubi-OHases"/>
    <property type="match status" value="1"/>
</dbReference>
<keyword evidence="5" id="KW-0274">FAD</keyword>
<evidence type="ECO:0000256" key="3">
    <source>
        <dbReference type="ARBA" id="ARBA00005349"/>
    </source>
</evidence>
<dbReference type="GO" id="GO:0071949">
    <property type="term" value="F:FAD binding"/>
    <property type="evidence" value="ECO:0007669"/>
    <property type="project" value="InterPro"/>
</dbReference>
<dbReference type="SUPFAM" id="SSF51905">
    <property type="entry name" value="FAD/NAD(P)-binding domain"/>
    <property type="match status" value="1"/>
</dbReference>
<evidence type="ECO:0000256" key="5">
    <source>
        <dbReference type="ARBA" id="ARBA00022827"/>
    </source>
</evidence>
<dbReference type="PRINTS" id="PR00420">
    <property type="entry name" value="RNGMNOXGNASE"/>
</dbReference>
<evidence type="ECO:0000259" key="8">
    <source>
        <dbReference type="Pfam" id="PF01494"/>
    </source>
</evidence>
<dbReference type="EC" id="1.14.13.-" evidence="9"/>
<dbReference type="KEGG" id="ehd:ERCIPSTX3056_640"/>
<dbReference type="InterPro" id="IPR036188">
    <property type="entry name" value="FAD/NAD-bd_sf"/>
</dbReference>
<accession>A0A451DLT9</accession>
<evidence type="ECO:0000256" key="6">
    <source>
        <dbReference type="ARBA" id="ARBA00023002"/>
    </source>
</evidence>
<keyword evidence="10" id="KW-1185">Reference proteome</keyword>
<dbReference type="InterPro" id="IPR051205">
    <property type="entry name" value="UbiH/COQ6_monooxygenase"/>
</dbReference>
<sequence length="405" mass="46133">MDHYDIVIFGGGIVGLSVAYGLKDIGLRVVIIESVLPRPDIDKDILFPNAKRFSALNQASKLLFQYFGIWNHILNTNTSAFYRVEAWERDSFGYINFDEGLTKNHLRPLGYVIENQEVHGLLWQHVSNLNHMTIVIRKKITGVSVTDKEALISFTNGTMISTSLIVAADGTHSWLRQHAKIPALFWDYRHHALIANIRTEIPHKDAAYQVFHANSVLAFLPLKDPYLSAIVWSLPPEKAEYLMNASERVFNQKLSVSFDVRLGLCNVVGSRQVFPLQGCYAQKLISNRLVLVGNSAHTIHPLAGQGLNIGLMDAAELIGEVRRLQHQGKDIGKYQYLRRYERQRRYNTHKILLSTEGCYRIFMGDHLGKKILRDSLLRMVNQLPGIKSYLLEHAQGMTHIPNWLR</sequence>
<dbReference type="InterPro" id="IPR010971">
    <property type="entry name" value="UbiH/COQ6"/>
</dbReference>
<keyword evidence="6 9" id="KW-0560">Oxidoreductase</keyword>
<gene>
    <name evidence="9" type="primary">ubiI</name>
    <name evidence="9" type="ORF">ERCIPSTX3056_640</name>
</gene>
<evidence type="ECO:0000256" key="7">
    <source>
        <dbReference type="ARBA" id="ARBA00023033"/>
    </source>
</evidence>
<comment type="similarity">
    <text evidence="3">Belongs to the UbiH/COQ6 family.</text>
</comment>
<dbReference type="Proteomes" id="UP000294462">
    <property type="component" value="Chromosome"/>
</dbReference>
<protein>
    <submittedName>
        <fullName evidence="9">2-octaprenylphenol hydroxylase</fullName>
        <ecNumber evidence="9">1.14.13.-</ecNumber>
    </submittedName>
</protein>
<keyword evidence="4" id="KW-0285">Flavoprotein</keyword>
<dbReference type="PANTHER" id="PTHR43876">
    <property type="entry name" value="UBIQUINONE BIOSYNTHESIS MONOOXYGENASE COQ6, MITOCHONDRIAL"/>
    <property type="match status" value="1"/>
</dbReference>
<organism evidence="9 10">
    <name type="scientific">Candidatus Erwinia haradaeae</name>
    <dbReference type="NCBI Taxonomy" id="1922217"/>
    <lineage>
        <taxon>Bacteria</taxon>
        <taxon>Pseudomonadati</taxon>
        <taxon>Pseudomonadota</taxon>
        <taxon>Gammaproteobacteria</taxon>
        <taxon>Enterobacterales</taxon>
        <taxon>Erwiniaceae</taxon>
        <taxon>Erwinia</taxon>
    </lineage>
</organism>
<dbReference type="InterPro" id="IPR002938">
    <property type="entry name" value="FAD-bd"/>
</dbReference>
<dbReference type="Gene3D" id="3.50.50.60">
    <property type="entry name" value="FAD/NAD(P)-binding domain"/>
    <property type="match status" value="2"/>
</dbReference>
<dbReference type="EMBL" id="LR217725">
    <property type="protein sequence ID" value="VFP87717.1"/>
    <property type="molecule type" value="Genomic_DNA"/>
</dbReference>
<dbReference type="GO" id="GO:0006744">
    <property type="term" value="P:ubiquinone biosynthetic process"/>
    <property type="evidence" value="ECO:0007669"/>
    <property type="project" value="UniProtKB-UniPathway"/>
</dbReference>
<proteinExistence type="inferred from homology"/>
<dbReference type="InterPro" id="IPR018168">
    <property type="entry name" value="Ubi_Hdrlase_CS"/>
</dbReference>
<dbReference type="OrthoDB" id="9769565at2"/>
<comment type="pathway">
    <text evidence="2">Cofactor biosynthesis; ubiquinone biosynthesis.</text>
</comment>
<dbReference type="Pfam" id="PF01494">
    <property type="entry name" value="FAD_binding_3"/>
    <property type="match status" value="1"/>
</dbReference>
<feature type="domain" description="FAD-binding" evidence="8">
    <location>
        <begin position="4"/>
        <end position="347"/>
    </location>
</feature>
<dbReference type="UniPathway" id="UPA00232"/>
<dbReference type="PROSITE" id="PS01304">
    <property type="entry name" value="UBIH"/>
    <property type="match status" value="1"/>
</dbReference>
<dbReference type="AlphaFoldDB" id="A0A451DLT9"/>
<keyword evidence="7" id="KW-0503">Monooxygenase</keyword>
<evidence type="ECO:0000256" key="4">
    <source>
        <dbReference type="ARBA" id="ARBA00022630"/>
    </source>
</evidence>
<comment type="cofactor">
    <cofactor evidence="1">
        <name>FAD</name>
        <dbReference type="ChEBI" id="CHEBI:57692"/>
    </cofactor>
</comment>
<dbReference type="RefSeq" id="WP_072666485.1">
    <property type="nucleotide sequence ID" value="NZ_LR217725.1"/>
</dbReference>
<evidence type="ECO:0000256" key="2">
    <source>
        <dbReference type="ARBA" id="ARBA00004749"/>
    </source>
</evidence>
<evidence type="ECO:0000313" key="9">
    <source>
        <dbReference type="EMBL" id="VFP87717.1"/>
    </source>
</evidence>
<evidence type="ECO:0000313" key="10">
    <source>
        <dbReference type="Proteomes" id="UP000294462"/>
    </source>
</evidence>
<dbReference type="GO" id="GO:0019168">
    <property type="term" value="F:2-polyprenylphenol 6-hydroxylase activity"/>
    <property type="evidence" value="ECO:0007669"/>
    <property type="project" value="TreeGrafter"/>
</dbReference>